<dbReference type="EMBL" id="MCGR01000010">
    <property type="protein sequence ID" value="ORY88423.1"/>
    <property type="molecule type" value="Genomic_DNA"/>
</dbReference>
<dbReference type="Proteomes" id="UP000193467">
    <property type="component" value="Unassembled WGS sequence"/>
</dbReference>
<evidence type="ECO:0000256" key="1">
    <source>
        <dbReference type="SAM" id="Phobius"/>
    </source>
</evidence>
<evidence type="ECO:0000313" key="3">
    <source>
        <dbReference type="Proteomes" id="UP000193467"/>
    </source>
</evidence>
<protein>
    <submittedName>
        <fullName evidence="2">Uncharacterized protein</fullName>
    </submittedName>
</protein>
<keyword evidence="1" id="KW-0472">Membrane</keyword>
<comment type="caution">
    <text evidence="2">The sequence shown here is derived from an EMBL/GenBank/DDBJ whole genome shotgun (WGS) entry which is preliminary data.</text>
</comment>
<feature type="transmembrane region" description="Helical" evidence="1">
    <location>
        <begin position="356"/>
        <end position="377"/>
    </location>
</feature>
<organism evidence="2 3">
    <name type="scientific">Leucosporidium creatinivorum</name>
    <dbReference type="NCBI Taxonomy" id="106004"/>
    <lineage>
        <taxon>Eukaryota</taxon>
        <taxon>Fungi</taxon>
        <taxon>Dikarya</taxon>
        <taxon>Basidiomycota</taxon>
        <taxon>Pucciniomycotina</taxon>
        <taxon>Microbotryomycetes</taxon>
        <taxon>Leucosporidiales</taxon>
        <taxon>Leucosporidium</taxon>
    </lineage>
</organism>
<evidence type="ECO:0000313" key="2">
    <source>
        <dbReference type="EMBL" id="ORY88423.1"/>
    </source>
</evidence>
<sequence length="573" mass="62894">MATTSPPSTAAPSAAGNPWTATLAAARASVYIPNPPQSFHVRLMVLNGVAGLALIGALLHLILVLLDIKRRGWRKTRALWFVRSANLSSGRYLVTNTKLISALLSIVNLPLIIADLHNIQSTTFEHGSQVLTTAFRSLLNVPLLIHLTLLTYGQLQAYILTGQPARLRRASGTPWLSANVVNWSLISTMVMIVGGLLIPAIYVSIIGAVSWNMFVQLEDLLAQLNASWNGVVDFRAVAQLGVYKAKLDTLGKHRLVAFSTAFVFGDLVCFILVIINFGALLLPYLVRRTQPALAEHYVEDGLPAVQPSSVRRPSTAVSLAISLEKSDLAQLAEREVTKRREALLTAEHDLITTCSWLLLVSTVCFILALWLLCEVVVPNSFSRISWAGREAALTMVHWLYSLLHLFSFPIFVYRAYQDLHSAQRHTAIRSNRRRSRGSNLLRPRSAAQLPSGGGLVRVKVVVEETEDFKLDAPIGRLETVIQGGKGVQEREQEQDLILSETAPVGGALGEGLVPWHKPDWASTLHVPLDLIRQASRVSSNWEEEAPDLPTLTTLEAAVPWEWQAGPAPPKSPK</sequence>
<feature type="transmembrane region" description="Helical" evidence="1">
    <location>
        <begin position="99"/>
        <end position="119"/>
    </location>
</feature>
<dbReference type="InParanoid" id="A0A1Y2FYL2"/>
<proteinExistence type="predicted"/>
<keyword evidence="1" id="KW-1133">Transmembrane helix</keyword>
<keyword evidence="1" id="KW-0812">Transmembrane</keyword>
<feature type="transmembrane region" description="Helical" evidence="1">
    <location>
        <begin position="397"/>
        <end position="416"/>
    </location>
</feature>
<gene>
    <name evidence="2" type="ORF">BCR35DRAFT_13587</name>
</gene>
<reference evidence="2 3" key="1">
    <citation type="submission" date="2016-07" db="EMBL/GenBank/DDBJ databases">
        <title>Pervasive Adenine N6-methylation of Active Genes in Fungi.</title>
        <authorList>
            <consortium name="DOE Joint Genome Institute"/>
            <person name="Mondo S.J."/>
            <person name="Dannebaum R.O."/>
            <person name="Kuo R.C."/>
            <person name="Labutti K."/>
            <person name="Haridas S."/>
            <person name="Kuo A."/>
            <person name="Salamov A."/>
            <person name="Ahrendt S.R."/>
            <person name="Lipzen A."/>
            <person name="Sullivan W."/>
            <person name="Andreopoulos W.B."/>
            <person name="Clum A."/>
            <person name="Lindquist E."/>
            <person name="Daum C."/>
            <person name="Ramamoorthy G.K."/>
            <person name="Gryganskyi A."/>
            <person name="Culley D."/>
            <person name="Magnuson J.K."/>
            <person name="James T.Y."/>
            <person name="O'Malley M.A."/>
            <person name="Stajich J.E."/>
            <person name="Spatafora J.W."/>
            <person name="Visel A."/>
            <person name="Grigoriev I.V."/>
        </authorList>
    </citation>
    <scope>NUCLEOTIDE SEQUENCE [LARGE SCALE GENOMIC DNA]</scope>
    <source>
        <strain evidence="2 3">62-1032</strain>
    </source>
</reference>
<feature type="transmembrane region" description="Helical" evidence="1">
    <location>
        <begin position="255"/>
        <end position="282"/>
    </location>
</feature>
<accession>A0A1Y2FYL2</accession>
<feature type="transmembrane region" description="Helical" evidence="1">
    <location>
        <begin position="43"/>
        <end position="66"/>
    </location>
</feature>
<dbReference type="AlphaFoldDB" id="A0A1Y2FYL2"/>
<feature type="transmembrane region" description="Helical" evidence="1">
    <location>
        <begin position="139"/>
        <end position="160"/>
    </location>
</feature>
<name>A0A1Y2FYL2_9BASI</name>
<feature type="transmembrane region" description="Helical" evidence="1">
    <location>
        <begin position="180"/>
        <end position="211"/>
    </location>
</feature>
<keyword evidence="3" id="KW-1185">Reference proteome</keyword>